<dbReference type="SUPFAM" id="SSF88946">
    <property type="entry name" value="Sigma2 domain of RNA polymerase sigma factors"/>
    <property type="match status" value="1"/>
</dbReference>
<dbReference type="AlphaFoldDB" id="A0A431U9E1"/>
<gene>
    <name evidence="8" type="ORF">EJV47_02990</name>
</gene>
<dbReference type="EMBL" id="RXOF01000001">
    <property type="protein sequence ID" value="RTQ53717.1"/>
    <property type="molecule type" value="Genomic_DNA"/>
</dbReference>
<proteinExistence type="inferred from homology"/>
<dbReference type="PANTHER" id="PTHR43133">
    <property type="entry name" value="RNA POLYMERASE ECF-TYPE SIGMA FACTO"/>
    <property type="match status" value="1"/>
</dbReference>
<dbReference type="InterPro" id="IPR039425">
    <property type="entry name" value="RNA_pol_sigma-70-like"/>
</dbReference>
<evidence type="ECO:0000256" key="1">
    <source>
        <dbReference type="ARBA" id="ARBA00010641"/>
    </source>
</evidence>
<dbReference type="InterPro" id="IPR013324">
    <property type="entry name" value="RNA_pol_sigma_r3/r4-like"/>
</dbReference>
<keyword evidence="4" id="KW-0804">Transcription</keyword>
<feature type="domain" description="RNA polymerase sigma-70 region 2" evidence="6">
    <location>
        <begin position="28"/>
        <end position="95"/>
    </location>
</feature>
<name>A0A431U9E1_9BACT</name>
<keyword evidence="2" id="KW-0805">Transcription regulation</keyword>
<dbReference type="GO" id="GO:0003677">
    <property type="term" value="F:DNA binding"/>
    <property type="evidence" value="ECO:0007669"/>
    <property type="project" value="InterPro"/>
</dbReference>
<comment type="similarity">
    <text evidence="1">Belongs to the sigma-70 factor family. ECF subfamily.</text>
</comment>
<feature type="region of interest" description="Disordered" evidence="5">
    <location>
        <begin position="204"/>
        <end position="226"/>
    </location>
</feature>
<dbReference type="Gene3D" id="1.10.1740.10">
    <property type="match status" value="1"/>
</dbReference>
<evidence type="ECO:0000256" key="2">
    <source>
        <dbReference type="ARBA" id="ARBA00023015"/>
    </source>
</evidence>
<evidence type="ECO:0000256" key="4">
    <source>
        <dbReference type="ARBA" id="ARBA00023163"/>
    </source>
</evidence>
<dbReference type="NCBIfam" id="TIGR02937">
    <property type="entry name" value="sigma70-ECF"/>
    <property type="match status" value="1"/>
</dbReference>
<dbReference type="InterPro" id="IPR007627">
    <property type="entry name" value="RNA_pol_sigma70_r2"/>
</dbReference>
<dbReference type="GO" id="GO:0016987">
    <property type="term" value="F:sigma factor activity"/>
    <property type="evidence" value="ECO:0007669"/>
    <property type="project" value="UniProtKB-KW"/>
</dbReference>
<dbReference type="Gene3D" id="1.10.10.10">
    <property type="entry name" value="Winged helix-like DNA-binding domain superfamily/Winged helix DNA-binding domain"/>
    <property type="match status" value="1"/>
</dbReference>
<evidence type="ECO:0000313" key="8">
    <source>
        <dbReference type="EMBL" id="RTQ53717.1"/>
    </source>
</evidence>
<dbReference type="InterPro" id="IPR036388">
    <property type="entry name" value="WH-like_DNA-bd_sf"/>
</dbReference>
<evidence type="ECO:0000259" key="6">
    <source>
        <dbReference type="Pfam" id="PF04542"/>
    </source>
</evidence>
<sequence>MAASDDASLNARLTQLRQTDPEAFFQQLFHALYNPVGTAVYRVVADRDVVDDVLQETFLSFWQGLDSLPAIDSYRAYLSRMAVNVALRHLQRTKRLVAWDDAPPAEPVAPDALAGLHAMEATDAVAAAVARLPTQCRIIFELSRYEEMSYQQIADALELSPKTVENQMGKALRILRRELAGLLKNLYWLLLCVGASLAHVRAAAGEPPHAGPPACHPHNILPPRRGNAAEKASTVYGVPPFSPPSHDQ</sequence>
<dbReference type="OrthoDB" id="1524077at2"/>
<protein>
    <submittedName>
        <fullName evidence="8">Sigma-70 family RNA polymerase sigma factor</fullName>
    </submittedName>
</protein>
<dbReference type="GO" id="GO:0006352">
    <property type="term" value="P:DNA-templated transcription initiation"/>
    <property type="evidence" value="ECO:0007669"/>
    <property type="project" value="InterPro"/>
</dbReference>
<dbReference type="RefSeq" id="WP_126691644.1">
    <property type="nucleotide sequence ID" value="NZ_RXOF01000001.1"/>
</dbReference>
<evidence type="ECO:0000313" key="9">
    <source>
        <dbReference type="Proteomes" id="UP000282184"/>
    </source>
</evidence>
<dbReference type="InterPro" id="IPR014284">
    <property type="entry name" value="RNA_pol_sigma-70_dom"/>
</dbReference>
<dbReference type="SUPFAM" id="SSF88659">
    <property type="entry name" value="Sigma3 and sigma4 domains of RNA polymerase sigma factors"/>
    <property type="match status" value="1"/>
</dbReference>
<dbReference type="InterPro" id="IPR013325">
    <property type="entry name" value="RNA_pol_sigma_r2"/>
</dbReference>
<evidence type="ECO:0000256" key="5">
    <source>
        <dbReference type="SAM" id="MobiDB-lite"/>
    </source>
</evidence>
<reference evidence="8 9" key="1">
    <citation type="submission" date="2018-12" db="EMBL/GenBank/DDBJ databases">
        <title>Hymenobacter gummosus sp. nov., isolated from a spring.</title>
        <authorList>
            <person name="Nie L."/>
        </authorList>
    </citation>
    <scope>NUCLEOTIDE SEQUENCE [LARGE SCALE GENOMIC DNA]</scope>
    <source>
        <strain evidence="8 9">KCTC 52166</strain>
    </source>
</reference>
<organism evidence="8 9">
    <name type="scientific">Hymenobacter gummosus</name>
    <dbReference type="NCBI Taxonomy" id="1776032"/>
    <lineage>
        <taxon>Bacteria</taxon>
        <taxon>Pseudomonadati</taxon>
        <taxon>Bacteroidota</taxon>
        <taxon>Cytophagia</taxon>
        <taxon>Cytophagales</taxon>
        <taxon>Hymenobacteraceae</taxon>
        <taxon>Hymenobacter</taxon>
    </lineage>
</organism>
<dbReference type="Pfam" id="PF04542">
    <property type="entry name" value="Sigma70_r2"/>
    <property type="match status" value="1"/>
</dbReference>
<dbReference type="Proteomes" id="UP000282184">
    <property type="component" value="Unassembled WGS sequence"/>
</dbReference>
<keyword evidence="9" id="KW-1185">Reference proteome</keyword>
<evidence type="ECO:0000256" key="3">
    <source>
        <dbReference type="ARBA" id="ARBA00023082"/>
    </source>
</evidence>
<comment type="caution">
    <text evidence="8">The sequence shown here is derived from an EMBL/GenBank/DDBJ whole genome shotgun (WGS) entry which is preliminary data.</text>
</comment>
<evidence type="ECO:0000259" key="7">
    <source>
        <dbReference type="Pfam" id="PF08281"/>
    </source>
</evidence>
<accession>A0A431U9E1</accession>
<dbReference type="Pfam" id="PF08281">
    <property type="entry name" value="Sigma70_r4_2"/>
    <property type="match status" value="1"/>
</dbReference>
<dbReference type="InterPro" id="IPR013249">
    <property type="entry name" value="RNA_pol_sigma70_r4_t2"/>
</dbReference>
<dbReference type="PANTHER" id="PTHR43133:SF46">
    <property type="entry name" value="RNA POLYMERASE SIGMA-70 FACTOR ECF SUBFAMILY"/>
    <property type="match status" value="1"/>
</dbReference>
<feature type="domain" description="RNA polymerase sigma factor 70 region 4 type 2" evidence="7">
    <location>
        <begin position="124"/>
        <end position="173"/>
    </location>
</feature>
<keyword evidence="3" id="KW-0731">Sigma factor</keyword>